<evidence type="ECO:0000256" key="2">
    <source>
        <dbReference type="ARBA" id="ARBA00024228"/>
    </source>
</evidence>
<dbReference type="Pfam" id="PF09774">
    <property type="entry name" value="MIX23"/>
    <property type="match status" value="1"/>
</dbReference>
<organism evidence="4 5">
    <name type="scientific">Ridgeia piscesae</name>
    <name type="common">Tubeworm</name>
    <dbReference type="NCBI Taxonomy" id="27915"/>
    <lineage>
        <taxon>Eukaryota</taxon>
        <taxon>Metazoa</taxon>
        <taxon>Spiralia</taxon>
        <taxon>Lophotrochozoa</taxon>
        <taxon>Annelida</taxon>
        <taxon>Polychaeta</taxon>
        <taxon>Sedentaria</taxon>
        <taxon>Canalipalpata</taxon>
        <taxon>Sabellida</taxon>
        <taxon>Siboglinidae</taxon>
        <taxon>Ridgeia</taxon>
    </lineage>
</organism>
<evidence type="ECO:0000256" key="1">
    <source>
        <dbReference type="ARBA" id="ARBA00024204"/>
    </source>
</evidence>
<dbReference type="EMBL" id="JAODUO010000215">
    <property type="protein sequence ID" value="KAK2186037.1"/>
    <property type="molecule type" value="Genomic_DNA"/>
</dbReference>
<dbReference type="Proteomes" id="UP001209878">
    <property type="component" value="Unassembled WGS sequence"/>
</dbReference>
<name>A0AAD9P0T0_RIDPI</name>
<sequence>MRTLDDRIVNELNTKIPTASFEKKIDASIQCKTLYNELLVAHDSRRNVVSKCVSEVSSVVKDLKFQRETDRDNIPLLQKLRKQQTKLRLMQAELNVEEVVKERSMKVFMERCRLHYYPPPRT</sequence>
<comment type="caution">
    <text evidence="4">The sequence shown here is derived from an EMBL/GenBank/DDBJ whole genome shotgun (WGS) entry which is preliminary data.</text>
</comment>
<dbReference type="PANTHER" id="PTHR31905">
    <property type="entry name" value="COILED-COIL DOMAIN-CONTAINING PROTEIN 58"/>
    <property type="match status" value="1"/>
</dbReference>
<gene>
    <name evidence="4" type="ORF">NP493_216g03072</name>
</gene>
<accession>A0AAD9P0T0</accession>
<dbReference type="GO" id="GO:0005758">
    <property type="term" value="C:mitochondrial intermembrane space"/>
    <property type="evidence" value="ECO:0007669"/>
    <property type="project" value="InterPro"/>
</dbReference>
<evidence type="ECO:0000256" key="3">
    <source>
        <dbReference type="ARBA" id="ARBA00030733"/>
    </source>
</evidence>
<dbReference type="AlphaFoldDB" id="A0AAD9P0T0"/>
<comment type="similarity">
    <text evidence="1">Belongs to the MIX23 family.</text>
</comment>
<protein>
    <recommendedName>
        <fullName evidence="2">Protein MIX23</fullName>
    </recommendedName>
    <alternativeName>
        <fullName evidence="3">Coiled-coil domain-containing protein 58</fullName>
    </alternativeName>
</protein>
<keyword evidence="5" id="KW-1185">Reference proteome</keyword>
<dbReference type="InterPro" id="IPR019171">
    <property type="entry name" value="MIX23"/>
</dbReference>
<reference evidence="4" key="1">
    <citation type="journal article" date="2023" name="Mol. Biol. Evol.">
        <title>Third-Generation Sequencing Reveals the Adaptive Role of the Epigenome in Three Deep-Sea Polychaetes.</title>
        <authorList>
            <person name="Perez M."/>
            <person name="Aroh O."/>
            <person name="Sun Y."/>
            <person name="Lan Y."/>
            <person name="Juniper S.K."/>
            <person name="Young C.R."/>
            <person name="Angers B."/>
            <person name="Qian P.Y."/>
        </authorList>
    </citation>
    <scope>NUCLEOTIDE SEQUENCE</scope>
    <source>
        <strain evidence="4">R07B-5</strain>
    </source>
</reference>
<proteinExistence type="inferred from homology"/>
<evidence type="ECO:0000313" key="4">
    <source>
        <dbReference type="EMBL" id="KAK2186037.1"/>
    </source>
</evidence>
<dbReference type="PANTHER" id="PTHR31905:SF2">
    <property type="entry name" value="PROTEIN MIX23"/>
    <property type="match status" value="1"/>
</dbReference>
<evidence type="ECO:0000313" key="5">
    <source>
        <dbReference type="Proteomes" id="UP001209878"/>
    </source>
</evidence>